<evidence type="ECO:0000256" key="4">
    <source>
        <dbReference type="ARBA" id="ARBA00022801"/>
    </source>
</evidence>
<keyword evidence="5" id="KW-1035">Host cytoplasm</keyword>
<name>A0A8T9CCQ3_9HELO</name>
<keyword evidence="2" id="KW-0929">Antimicrobial</keyword>
<comment type="caution">
    <text evidence="7">The sequence shown here is derived from an EMBL/GenBank/DDBJ whole genome shotgun (WGS) entry which is preliminary data.</text>
</comment>
<dbReference type="GO" id="GO:0016998">
    <property type="term" value="P:cell wall macromolecule catabolic process"/>
    <property type="evidence" value="ECO:0007669"/>
    <property type="project" value="InterPro"/>
</dbReference>
<gene>
    <name evidence="7" type="primary">15</name>
    <name evidence="7" type="ORF">LSUE1_G002812</name>
</gene>
<dbReference type="GO" id="GO:0003796">
    <property type="term" value="F:lysozyme activity"/>
    <property type="evidence" value="ECO:0007669"/>
    <property type="project" value="UniProtKB-EC"/>
</dbReference>
<evidence type="ECO:0000256" key="5">
    <source>
        <dbReference type="ARBA" id="ARBA00023200"/>
    </source>
</evidence>
<keyword evidence="8" id="KW-1185">Reference proteome</keyword>
<evidence type="ECO:0000313" key="8">
    <source>
        <dbReference type="Proteomes" id="UP000469558"/>
    </source>
</evidence>
<dbReference type="InterPro" id="IPR002196">
    <property type="entry name" value="Glyco_hydro_24"/>
</dbReference>
<evidence type="ECO:0000256" key="6">
    <source>
        <dbReference type="ARBA" id="ARBA00023295"/>
    </source>
</evidence>
<dbReference type="Proteomes" id="UP000469558">
    <property type="component" value="Unassembled WGS sequence"/>
</dbReference>
<reference evidence="7 8" key="1">
    <citation type="submission" date="2018-05" db="EMBL/GenBank/DDBJ databases">
        <title>Genome sequencing and assembly of the regulated plant pathogen Lachnellula willkommii and related sister species for the development of diagnostic species identification markers.</title>
        <authorList>
            <person name="Giroux E."/>
            <person name="Bilodeau G."/>
        </authorList>
    </citation>
    <scope>NUCLEOTIDE SEQUENCE [LARGE SCALE GENOMIC DNA]</scope>
    <source>
        <strain evidence="7 8">CBS 268.59</strain>
    </source>
</reference>
<dbReference type="SUPFAM" id="SSF53955">
    <property type="entry name" value="Lysozyme-like"/>
    <property type="match status" value="1"/>
</dbReference>
<sequence length="224" mass="23589">MPADIQLLRNNYCQVHFPPFLFTPQKNNPMTDWIHSLCPGPADIQCCTSKAPSGDCTGGSPPNVNQATVDLIKEFEGFVAQPAPDPIGLPTVGYGHLCKQSGCAEIKPKYSFPLTASTAAELLQDDLKGFESCISSDLHNTVKLNANQYGALCSWAFNVGCGNVGGSTLVQRLNAGGDPNTVAADELPKWNKAGGNVLPGLTRRRAAEVKLFGTATGVGALPAC</sequence>
<dbReference type="AlphaFoldDB" id="A0A8T9CCQ3"/>
<keyword evidence="3" id="KW-0081">Bacteriolytic enzyme</keyword>
<dbReference type="Gene3D" id="1.10.530.40">
    <property type="match status" value="1"/>
</dbReference>
<dbReference type="GO" id="GO:0009253">
    <property type="term" value="P:peptidoglycan catabolic process"/>
    <property type="evidence" value="ECO:0007669"/>
    <property type="project" value="InterPro"/>
</dbReference>
<dbReference type="GO" id="GO:0042742">
    <property type="term" value="P:defense response to bacterium"/>
    <property type="evidence" value="ECO:0007669"/>
    <property type="project" value="UniProtKB-KW"/>
</dbReference>
<dbReference type="PANTHER" id="PTHR38107">
    <property type="match status" value="1"/>
</dbReference>
<dbReference type="OrthoDB" id="5358886at2759"/>
<keyword evidence="4" id="KW-0378">Hydrolase</keyword>
<dbReference type="InterPro" id="IPR023347">
    <property type="entry name" value="Lysozyme_dom_sf"/>
</dbReference>
<keyword evidence="6" id="KW-0326">Glycosidase</keyword>
<evidence type="ECO:0000256" key="1">
    <source>
        <dbReference type="ARBA" id="ARBA00000632"/>
    </source>
</evidence>
<dbReference type="InterPro" id="IPR023346">
    <property type="entry name" value="Lysozyme-like_dom_sf"/>
</dbReference>
<accession>A0A8T9CCQ3</accession>
<dbReference type="EMBL" id="QGMK01000444">
    <property type="protein sequence ID" value="TVY81650.1"/>
    <property type="molecule type" value="Genomic_DNA"/>
</dbReference>
<dbReference type="InterPro" id="IPR034690">
    <property type="entry name" value="Endolysin_T4_type"/>
</dbReference>
<evidence type="ECO:0000313" key="7">
    <source>
        <dbReference type="EMBL" id="TVY81650.1"/>
    </source>
</evidence>
<evidence type="ECO:0000256" key="2">
    <source>
        <dbReference type="ARBA" id="ARBA00022529"/>
    </source>
</evidence>
<protein>
    <submittedName>
        <fullName evidence="7">Endolysin</fullName>
    </submittedName>
</protein>
<dbReference type="InterPro" id="IPR051018">
    <property type="entry name" value="Bacteriophage_GH24"/>
</dbReference>
<comment type="catalytic activity">
    <reaction evidence="1">
        <text>Hydrolysis of (1-&gt;4)-beta-linkages between N-acetylmuramic acid and N-acetyl-D-glucosamine residues in a peptidoglycan and between N-acetyl-D-glucosamine residues in chitodextrins.</text>
        <dbReference type="EC" id="3.2.1.17"/>
    </reaction>
</comment>
<proteinExistence type="inferred from homology"/>
<organism evidence="7 8">
    <name type="scientific">Lachnellula suecica</name>
    <dbReference type="NCBI Taxonomy" id="602035"/>
    <lineage>
        <taxon>Eukaryota</taxon>
        <taxon>Fungi</taxon>
        <taxon>Dikarya</taxon>
        <taxon>Ascomycota</taxon>
        <taxon>Pezizomycotina</taxon>
        <taxon>Leotiomycetes</taxon>
        <taxon>Helotiales</taxon>
        <taxon>Lachnaceae</taxon>
        <taxon>Lachnellula</taxon>
    </lineage>
</organism>
<evidence type="ECO:0000256" key="3">
    <source>
        <dbReference type="ARBA" id="ARBA00022638"/>
    </source>
</evidence>
<dbReference type="PANTHER" id="PTHR38107:SF3">
    <property type="entry name" value="LYSOZYME RRRD-RELATED"/>
    <property type="match status" value="1"/>
</dbReference>
<dbReference type="Pfam" id="PF00959">
    <property type="entry name" value="Phage_lysozyme"/>
    <property type="match status" value="1"/>
</dbReference>
<dbReference type="CDD" id="cd00737">
    <property type="entry name" value="lyz_endolysin_autolysin"/>
    <property type="match status" value="1"/>
</dbReference>
<dbReference type="InterPro" id="IPR033907">
    <property type="entry name" value="Endolysin_autolysin"/>
</dbReference>
<dbReference type="GO" id="GO:0031640">
    <property type="term" value="P:killing of cells of another organism"/>
    <property type="evidence" value="ECO:0007669"/>
    <property type="project" value="UniProtKB-KW"/>
</dbReference>
<dbReference type="HAMAP" id="MF_04110">
    <property type="entry name" value="ENDOLYSIN_T4"/>
    <property type="match status" value="1"/>
</dbReference>